<name>A0ACC1MH66_9APHY</name>
<comment type="caution">
    <text evidence="1">The sequence shown here is derived from an EMBL/GenBank/DDBJ whole genome shotgun (WGS) entry which is preliminary data.</text>
</comment>
<dbReference type="Proteomes" id="UP001144978">
    <property type="component" value="Unassembled WGS sequence"/>
</dbReference>
<evidence type="ECO:0000313" key="2">
    <source>
        <dbReference type="Proteomes" id="UP001144978"/>
    </source>
</evidence>
<gene>
    <name evidence="1" type="ORF">NUW54_g14063</name>
</gene>
<accession>A0ACC1MH66</accession>
<protein>
    <submittedName>
        <fullName evidence="1">Uncharacterized protein</fullName>
    </submittedName>
</protein>
<organism evidence="1 2">
    <name type="scientific">Trametes sanguinea</name>
    <dbReference type="NCBI Taxonomy" id="158606"/>
    <lineage>
        <taxon>Eukaryota</taxon>
        <taxon>Fungi</taxon>
        <taxon>Dikarya</taxon>
        <taxon>Basidiomycota</taxon>
        <taxon>Agaricomycotina</taxon>
        <taxon>Agaricomycetes</taxon>
        <taxon>Polyporales</taxon>
        <taxon>Polyporaceae</taxon>
        <taxon>Trametes</taxon>
    </lineage>
</organism>
<evidence type="ECO:0000313" key="1">
    <source>
        <dbReference type="EMBL" id="KAJ2965604.1"/>
    </source>
</evidence>
<proteinExistence type="predicted"/>
<sequence>MIYERILVCHHGRDKLSSPVLYAETARPFICHLAELAVQPPQVLSHAQDKASSRPTSRSPMPGPPPISTIATTTSSGSSFSLSAPDVPASRSSSLSPSSSSSPSPNAAPDASSPAARPDAPATSSGGSNVATGAPLDPEPDEQILEALRSSKDRIYVLKLGEQMEALIKDPSHDGAASFSIVVVLESPTTFTADTQDAALRVRIDLTPATSYQRLLVHRCSAYYKLSPETDPITKNIVVYCRADSRIPSRRICELVPAEESAQPAIQIMRRPRGRQHSQPGSTAGEDADTSDVDASEAAVQDHEEREAEYNEAALEDLHGPFRRRRRKRKRT</sequence>
<dbReference type="EMBL" id="JANSHE010006947">
    <property type="protein sequence ID" value="KAJ2965604.1"/>
    <property type="molecule type" value="Genomic_DNA"/>
</dbReference>
<keyword evidence="2" id="KW-1185">Reference proteome</keyword>
<reference evidence="1" key="1">
    <citation type="submission" date="2022-08" db="EMBL/GenBank/DDBJ databases">
        <title>Genome Sequence of Pycnoporus sanguineus.</title>
        <authorList>
            <person name="Buettner E."/>
        </authorList>
    </citation>
    <scope>NUCLEOTIDE SEQUENCE</scope>
    <source>
        <strain evidence="1">CG-C14</strain>
    </source>
</reference>